<gene>
    <name evidence="2" type="ORF">AP20H10_04130</name>
</gene>
<keyword evidence="1" id="KW-1133">Transmembrane helix</keyword>
<dbReference type="RefSeq" id="WP_353317451.1">
    <property type="nucleotide sequence ID" value="NZ_BAABVV010000026.1"/>
</dbReference>
<sequence>MGFSTFEMIVVLLMTTVFFSTTLFMFNTLRYKHSQNDKIFWDLFKSNWEATVESSKANHIDSVIYISHNHVIFENKAKKSEVTVPNNIVTPDEFVIQIKRNGYISPKTYYWFIRNKNKKYVQKIQMGWGVYRLYEK</sequence>
<dbReference type="EMBL" id="BAABVV010000026">
    <property type="protein sequence ID" value="GAA6114050.1"/>
    <property type="molecule type" value="Genomic_DNA"/>
</dbReference>
<keyword evidence="1" id="KW-0472">Membrane</keyword>
<protein>
    <recommendedName>
        <fullName evidence="4">Prepilin-type cleavage/methylation protein</fullName>
    </recommendedName>
</protein>
<evidence type="ECO:0000313" key="2">
    <source>
        <dbReference type="EMBL" id="GAA6114050.1"/>
    </source>
</evidence>
<keyword evidence="3" id="KW-1185">Reference proteome</keyword>
<proteinExistence type="predicted"/>
<feature type="transmembrane region" description="Helical" evidence="1">
    <location>
        <begin position="6"/>
        <end position="26"/>
    </location>
</feature>
<comment type="caution">
    <text evidence="2">The sequence shown here is derived from an EMBL/GenBank/DDBJ whole genome shotgun (WGS) entry which is preliminary data.</text>
</comment>
<reference evidence="2 3" key="1">
    <citation type="submission" date="2024-03" db="EMBL/GenBank/DDBJ databases">
        <title>Inconsistent identification of Apilactobacillus kunkeei-related strains obtained by well-developed overall genome related indices.</title>
        <authorList>
            <person name="Maeno S."/>
            <person name="Endo A."/>
        </authorList>
    </citation>
    <scope>NUCLEOTIDE SEQUENCE [LARGE SCALE GENOMIC DNA]</scope>
    <source>
        <strain evidence="2 3">20H-10</strain>
    </source>
</reference>
<evidence type="ECO:0000256" key="1">
    <source>
        <dbReference type="SAM" id="Phobius"/>
    </source>
</evidence>
<accession>A0ABP9ZGW8</accession>
<name>A0ABP9ZGW8_9LACO</name>
<evidence type="ECO:0008006" key="4">
    <source>
        <dbReference type="Google" id="ProtNLM"/>
    </source>
</evidence>
<organism evidence="2 3">
    <name type="scientific">Apilactobacillus apinorum</name>
    <dbReference type="NCBI Taxonomy" id="1218495"/>
    <lineage>
        <taxon>Bacteria</taxon>
        <taxon>Bacillati</taxon>
        <taxon>Bacillota</taxon>
        <taxon>Bacilli</taxon>
        <taxon>Lactobacillales</taxon>
        <taxon>Lactobacillaceae</taxon>
        <taxon>Apilactobacillus</taxon>
    </lineage>
</organism>
<evidence type="ECO:0000313" key="3">
    <source>
        <dbReference type="Proteomes" id="UP001438112"/>
    </source>
</evidence>
<keyword evidence="1" id="KW-0812">Transmembrane</keyword>
<dbReference type="Proteomes" id="UP001438112">
    <property type="component" value="Unassembled WGS sequence"/>
</dbReference>